<gene>
    <name evidence="5" type="primary">LOC101859892</name>
</gene>
<dbReference type="Gene3D" id="1.10.4190.10">
    <property type="entry name" value="Urease accessory protein UreF"/>
    <property type="match status" value="1"/>
</dbReference>
<evidence type="ECO:0000256" key="1">
    <source>
        <dbReference type="ARBA" id="ARBA00022988"/>
    </source>
</evidence>
<evidence type="ECO:0000256" key="2">
    <source>
        <dbReference type="ARBA" id="ARBA00023186"/>
    </source>
</evidence>
<keyword evidence="2" id="KW-0143">Chaperone</keyword>
<dbReference type="RefSeq" id="XP_005109185.3">
    <property type="nucleotide sequence ID" value="XM_005109128.3"/>
</dbReference>
<accession>A0ABM0K5G6</accession>
<keyword evidence="1" id="KW-0996">Nickel insertion</keyword>
<comment type="similarity">
    <text evidence="3">Belongs to the UreF family.</text>
</comment>
<sequence>MEDKAMLLLLQLSDSAFPVGGFSHSCGLEALLQSNGKQRTDKNFLQSAFVSALENAGSFGVPFVQGAYQAGLVTQDLKSLDRLCQASSPNHIACRASTRQGQSFREVCSFVCTDLDPGVTSALSELPHCHVPVVHGALFSALGFDLDTTLTAFLFGVVRNVVAAAVRLDAVGPMEAQRMQKKLQDMIPDVILRNKWRSADDASVTFPVLDILQNTQDTLFCKLFYS</sequence>
<evidence type="ECO:0000256" key="3">
    <source>
        <dbReference type="ARBA" id="ARBA00046339"/>
    </source>
</evidence>
<dbReference type="Pfam" id="PF01730">
    <property type="entry name" value="UreF"/>
    <property type="match status" value="1"/>
</dbReference>
<dbReference type="HAMAP" id="MF_01385">
    <property type="entry name" value="UreF"/>
    <property type="match status" value="1"/>
</dbReference>
<keyword evidence="4" id="KW-1185">Reference proteome</keyword>
<organism evidence="4 5">
    <name type="scientific">Aplysia californica</name>
    <name type="common">California sea hare</name>
    <dbReference type="NCBI Taxonomy" id="6500"/>
    <lineage>
        <taxon>Eukaryota</taxon>
        <taxon>Metazoa</taxon>
        <taxon>Spiralia</taxon>
        <taxon>Lophotrochozoa</taxon>
        <taxon>Mollusca</taxon>
        <taxon>Gastropoda</taxon>
        <taxon>Heterobranchia</taxon>
        <taxon>Euthyneura</taxon>
        <taxon>Tectipleura</taxon>
        <taxon>Aplysiida</taxon>
        <taxon>Aplysioidea</taxon>
        <taxon>Aplysiidae</taxon>
        <taxon>Aplysia</taxon>
    </lineage>
</organism>
<dbReference type="InterPro" id="IPR002639">
    <property type="entry name" value="UreF"/>
</dbReference>
<name>A0ABM0K5G6_APLCA</name>
<evidence type="ECO:0000313" key="5">
    <source>
        <dbReference type="RefSeq" id="XP_005109185.3"/>
    </source>
</evidence>
<protein>
    <submittedName>
        <fullName evidence="5">Urease accessory protein F</fullName>
    </submittedName>
</protein>
<dbReference type="Proteomes" id="UP000694888">
    <property type="component" value="Unplaced"/>
</dbReference>
<dbReference type="PANTHER" id="PTHR33620:SF1">
    <property type="entry name" value="UREASE ACCESSORY PROTEIN F"/>
    <property type="match status" value="1"/>
</dbReference>
<evidence type="ECO:0000313" key="4">
    <source>
        <dbReference type="Proteomes" id="UP000694888"/>
    </source>
</evidence>
<dbReference type="GeneID" id="101859892"/>
<dbReference type="PANTHER" id="PTHR33620">
    <property type="entry name" value="UREASE ACCESSORY PROTEIN F"/>
    <property type="match status" value="1"/>
</dbReference>
<dbReference type="InterPro" id="IPR038277">
    <property type="entry name" value="UreF_sf"/>
</dbReference>
<dbReference type="PIRSF" id="PIRSF009467">
    <property type="entry name" value="Ureas_acces_UreF"/>
    <property type="match status" value="1"/>
</dbReference>
<reference evidence="5" key="1">
    <citation type="submission" date="2025-08" db="UniProtKB">
        <authorList>
            <consortium name="RefSeq"/>
        </authorList>
    </citation>
    <scope>IDENTIFICATION</scope>
</reference>
<proteinExistence type="inferred from homology"/>